<dbReference type="STRING" id="1629334.Cva_01409"/>
<gene>
    <name evidence="1" type="ORF">Cva_01409</name>
</gene>
<comment type="caution">
    <text evidence="1">The sequence shown here is derived from an EMBL/GenBank/DDBJ whole genome shotgun (WGS) entry which is preliminary data.</text>
</comment>
<evidence type="ECO:0000313" key="1">
    <source>
        <dbReference type="EMBL" id="GAO98741.1"/>
    </source>
</evidence>
<protein>
    <submittedName>
        <fullName evidence="1">Uncharacterized protein</fullName>
    </submittedName>
</protein>
<dbReference type="Proteomes" id="UP000036771">
    <property type="component" value="Unassembled WGS sequence"/>
</dbReference>
<proteinExistence type="predicted"/>
<sequence>MTQQALTASELALRIINRNQKKIVEEKTTTVTSHVRSFDLRQHVETVYQDTLSAFKKALETMPEYLSYEQARVQWKDLHNLEHARIRNEALKTYS</sequence>
<organism evidence="1 2">
    <name type="scientific">Caedimonas varicaedens</name>
    <dbReference type="NCBI Taxonomy" id="1629334"/>
    <lineage>
        <taxon>Bacteria</taxon>
        <taxon>Pseudomonadati</taxon>
        <taxon>Pseudomonadota</taxon>
        <taxon>Alphaproteobacteria</taxon>
        <taxon>Holosporales</taxon>
        <taxon>Caedimonadaceae</taxon>
        <taxon>Caedimonas</taxon>
    </lineage>
</organism>
<evidence type="ECO:0000313" key="2">
    <source>
        <dbReference type="Proteomes" id="UP000036771"/>
    </source>
</evidence>
<reference evidence="1 2" key="1">
    <citation type="submission" date="2015-03" db="EMBL/GenBank/DDBJ databases">
        <title>Caedibacter varicaedens, whole genome shotgun sequence.</title>
        <authorList>
            <person name="Suzuki H."/>
            <person name="Dapper A.L."/>
            <person name="Gibson A.K."/>
            <person name="Jackson C."/>
            <person name="Lee H."/>
            <person name="Pejaver V.R."/>
            <person name="Doak T."/>
            <person name="Lynch M."/>
        </authorList>
    </citation>
    <scope>NUCLEOTIDE SEQUENCE [LARGE SCALE GENOMIC DNA]</scope>
</reference>
<keyword evidence="2" id="KW-1185">Reference proteome</keyword>
<name>A0A0K8MDY3_9PROT</name>
<dbReference type="AlphaFoldDB" id="A0A0K8MDY3"/>
<accession>A0A0K8MDY3</accession>
<dbReference type="EMBL" id="BBVC01000084">
    <property type="protein sequence ID" value="GAO98741.1"/>
    <property type="molecule type" value="Genomic_DNA"/>
</dbReference>